<sequence>MASNPAITEDPSQNSNTDEETIALRKKRSRRVSFADREITSVHIFNRDDEYETPPDPPSTKSPLSDTDDEVRAFFGDLADSDDSKEISSPIGAGDDDNDYSINSRKSFFRPVESPSPGNSSIVGSASCNDEDNFFGPVSASFIRAGRLSDSGASDCNLDVTMDSTAFSMHYRSLVRSVSGEEFKTPTEFRAAAEEKTPSRITTPSDPGSSMVLTKDKKVVSQNVSGFVQGSGGRDSNDMSLVGETLKSYDYGKLSPGLEALLSEAMKDPQAASGFPSDSSNVKLLERSEVSMFDVNESSRMDGKDCKDKEVGKFDMLDISTKGVSVASIELDEANVISVSTNAEQCSTPARIQGVAADAFTHHQVQSPIQLNKVQTGDHLGGVQTPNQLSKIRTPNQTSIVQTPNQMSRGQIPNQMSKLQTSNQMMPVNKDYSKAAIAMDVELLAASIGITSSMDTQVLKFESLKKHESGQHSANILKDHYFEDRRNNYNTDHNSDQQHSSMSSLSAKRRQQIFLDASNSCRQLSYATPSPKQPDSFLCKANLKSSGIQPSPLVSSLKERIEISKLRLSKFISSATSFNSVVEENNKADTISKQVDAPVMNLEKCLSSIDPKDRDHERLRNIVGYGTVPLIDVDNLTNSGGTVSLSEDGESLMHMSTCILSKEKEVRPHVLAEKSMDRTSVIPESASSSVEIKVDFANLMKTTNASDNFVSPPLKVLDKGLSSPIQHQESLSGYMKQQLTFDELVSVGSNQDKNSVGNVSISAHATAVTDELLSWFAERKPQSGSLDINYSEDNSQVKWVDDRQSYLQNKHGAAKSPMNFQTPMRERDVSNIHSVKPDRNILIVAPDPRHSEVEHLGERKKFSLRTSPSVFSPKNVNGSSLKDIQSSSGRKRRIREPVLEDAEHAEDIGRIKRSPENRNPHSDTESMLECSNGSINDREMIIDDSTVKHWTDLRSFIIGVNLVLHLVARPDFTFYVVVYAVAFSSRCLISLKFSGDTKHLLSPSIDKLNIKMIGVLQDILVHLQKVKKFEMLCSQIQPQANHLPANTVFLLVLQKTCNLSSEVRNKRWTHHAVNIIDETRSVLSKLVFERAILQLMSAKREKLLKRAQHLSSAIQESKILKSNSIWHPSVPGEVDVNLQNLCMDKNGRKIEDSNEKVITMRHESEALDRNIKSLTKSFHSFYKMKGEPSCGETIAQVNDHLKRRTSCRFICKDLQLWEVEDLRSRNGQLNILLNYHGFISQRFTINAAPTRSISTANQLNHTTIMKIFPNMDACVAFSYALNSETTKKYAGSKILAQQTQVTSSLLHNLLDVIEEAQQAQIEIRNLVKTRFSSPSVEKLDLLLCFIDFNTGWKVIVTLDMTCLNRGVYPSAAVPYQLQASTNGTHKLLPESLSAQVKAAVDNLRIGFSRIARLCKCISQVVQSLST</sequence>
<proteinExistence type="predicted"/>
<protein>
    <recommendedName>
        <fullName evidence="2">Knl1 C-terminal RWD domain-containing protein</fullName>
    </recommendedName>
</protein>
<accession>A0A835MM86</accession>
<feature type="region of interest" description="Disordered" evidence="1">
    <location>
        <begin position="486"/>
        <end position="508"/>
    </location>
</feature>
<organism evidence="3 4">
    <name type="scientific">Salix dunnii</name>
    <dbReference type="NCBI Taxonomy" id="1413687"/>
    <lineage>
        <taxon>Eukaryota</taxon>
        <taxon>Viridiplantae</taxon>
        <taxon>Streptophyta</taxon>
        <taxon>Embryophyta</taxon>
        <taxon>Tracheophyta</taxon>
        <taxon>Spermatophyta</taxon>
        <taxon>Magnoliopsida</taxon>
        <taxon>eudicotyledons</taxon>
        <taxon>Gunneridae</taxon>
        <taxon>Pentapetalae</taxon>
        <taxon>rosids</taxon>
        <taxon>fabids</taxon>
        <taxon>Malpighiales</taxon>
        <taxon>Salicaceae</taxon>
        <taxon>Saliceae</taxon>
        <taxon>Salix</taxon>
    </lineage>
</organism>
<evidence type="ECO:0000256" key="1">
    <source>
        <dbReference type="SAM" id="MobiDB-lite"/>
    </source>
</evidence>
<dbReference type="PANTHER" id="PTHR35707">
    <property type="entry name" value="OS06G0608100 PROTEIN"/>
    <property type="match status" value="1"/>
</dbReference>
<gene>
    <name evidence="3" type="ORF">SADUNF_Sadunf16G0194700</name>
</gene>
<feature type="region of interest" description="Disordered" evidence="1">
    <location>
        <begin position="867"/>
        <end position="929"/>
    </location>
</feature>
<evidence type="ECO:0000259" key="2">
    <source>
        <dbReference type="Pfam" id="PF18210"/>
    </source>
</evidence>
<dbReference type="Pfam" id="PF18210">
    <property type="entry name" value="Knl1_RWD_C"/>
    <property type="match status" value="1"/>
</dbReference>
<comment type="caution">
    <text evidence="3">The sequence shown here is derived from an EMBL/GenBank/DDBJ whole genome shotgun (WGS) entry which is preliminary data.</text>
</comment>
<feature type="compositionally biased region" description="Low complexity" evidence="1">
    <location>
        <begin position="497"/>
        <end position="506"/>
    </location>
</feature>
<feature type="domain" description="Knl1 C-terminal RWD" evidence="2">
    <location>
        <begin position="1160"/>
        <end position="1312"/>
    </location>
</feature>
<keyword evidence="4" id="KW-1185">Reference proteome</keyword>
<name>A0A835MM86_9ROSI</name>
<dbReference type="InterPro" id="IPR040850">
    <property type="entry name" value="Knl1_RWD_C"/>
</dbReference>
<evidence type="ECO:0000313" key="4">
    <source>
        <dbReference type="Proteomes" id="UP000657918"/>
    </source>
</evidence>
<reference evidence="3 4" key="1">
    <citation type="submission" date="2020-10" db="EMBL/GenBank/DDBJ databases">
        <title>Plant Genome Project.</title>
        <authorList>
            <person name="Zhang R.-G."/>
        </authorList>
    </citation>
    <scope>NUCLEOTIDE SEQUENCE [LARGE SCALE GENOMIC DNA]</scope>
    <source>
        <strain evidence="3">FAFU-HL-1</strain>
        <tissue evidence="3">Leaf</tissue>
    </source>
</reference>
<feature type="compositionally biased region" description="Polar residues" evidence="1">
    <location>
        <begin position="1"/>
        <end position="16"/>
    </location>
</feature>
<dbReference type="Proteomes" id="UP000657918">
    <property type="component" value="Chromosome 16"/>
</dbReference>
<dbReference type="PANTHER" id="PTHR35707:SF1">
    <property type="entry name" value="SPC7 KINETOCHORE PROTEIN DOMAIN-CONTAINING PROTEIN"/>
    <property type="match status" value="1"/>
</dbReference>
<feature type="compositionally biased region" description="Basic and acidic residues" evidence="1">
    <location>
        <begin position="895"/>
        <end position="924"/>
    </location>
</feature>
<feature type="compositionally biased region" description="Polar residues" evidence="1">
    <location>
        <begin position="867"/>
        <end position="888"/>
    </location>
</feature>
<dbReference type="OrthoDB" id="1929367at2759"/>
<dbReference type="EMBL" id="JADGMS010000016">
    <property type="protein sequence ID" value="KAF9666111.1"/>
    <property type="molecule type" value="Genomic_DNA"/>
</dbReference>
<evidence type="ECO:0000313" key="3">
    <source>
        <dbReference type="EMBL" id="KAF9666111.1"/>
    </source>
</evidence>
<feature type="region of interest" description="Disordered" evidence="1">
    <location>
        <begin position="1"/>
        <end position="30"/>
    </location>
</feature>
<feature type="region of interest" description="Disordered" evidence="1">
    <location>
        <begin position="43"/>
        <end position="102"/>
    </location>
</feature>